<gene>
    <name evidence="1" type="ORF">BN970_07138</name>
</gene>
<dbReference type="EMBL" id="CTEF01000011">
    <property type="protein sequence ID" value="CQD25336.1"/>
    <property type="molecule type" value="Genomic_DNA"/>
</dbReference>
<organism evidence="1 2">
    <name type="scientific">Mycolicibacterium conceptionense</name>
    <dbReference type="NCBI Taxonomy" id="451644"/>
    <lineage>
        <taxon>Bacteria</taxon>
        <taxon>Bacillati</taxon>
        <taxon>Actinomycetota</taxon>
        <taxon>Actinomycetes</taxon>
        <taxon>Mycobacteriales</taxon>
        <taxon>Mycobacteriaceae</taxon>
        <taxon>Mycolicibacterium</taxon>
    </lineage>
</organism>
<proteinExistence type="predicted"/>
<evidence type="ECO:0000313" key="2">
    <source>
        <dbReference type="Proteomes" id="UP000182227"/>
    </source>
</evidence>
<protein>
    <submittedName>
        <fullName evidence="1">Bacteriophage minor tail subunit</fullName>
    </submittedName>
</protein>
<reference evidence="1 2" key="1">
    <citation type="submission" date="2015-03" db="EMBL/GenBank/DDBJ databases">
        <authorList>
            <person name="Murphy D."/>
        </authorList>
    </citation>
    <scope>NUCLEOTIDE SEQUENCE [LARGE SCALE GENOMIC DNA]</scope>
    <source>
        <strain evidence="1 2">D16</strain>
    </source>
</reference>
<dbReference type="AlphaFoldDB" id="A0A0U1E1L1"/>
<evidence type="ECO:0000313" key="1">
    <source>
        <dbReference type="EMBL" id="CQD25336.1"/>
    </source>
</evidence>
<sequence>MSSPIPGDPVYLGSFLTNTHWYGVVGDGDTPAMQVATMEAVQNNAVIALDALQGAKGDKGDPADIVKMQWDSDIDDPADLPTASAANGFDRPLTLADAGYAFWIDNLSTHGPAPTMCQGDGFAGADRRDPARHIHFRACGARDWHDD</sequence>
<dbReference type="Proteomes" id="UP000182227">
    <property type="component" value="Unassembled WGS sequence"/>
</dbReference>
<name>A0A0U1E1L1_9MYCO</name>
<accession>A0A0U1E1L1</accession>